<dbReference type="OrthoDB" id="4030632at2"/>
<comment type="caution">
    <text evidence="3">The sequence shown here is derived from an EMBL/GenBank/DDBJ whole genome shotgun (WGS) entry which is preliminary data.</text>
</comment>
<dbReference type="InterPro" id="IPR011009">
    <property type="entry name" value="Kinase-like_dom_sf"/>
</dbReference>
<dbReference type="SUPFAM" id="SSF56112">
    <property type="entry name" value="Protein kinase-like (PK-like)"/>
    <property type="match status" value="1"/>
</dbReference>
<dbReference type="Pfam" id="PF01636">
    <property type="entry name" value="APH"/>
    <property type="match status" value="1"/>
</dbReference>
<proteinExistence type="inferred from homology"/>
<dbReference type="GO" id="GO:0009088">
    <property type="term" value="P:threonine biosynthetic process"/>
    <property type="evidence" value="ECO:0007669"/>
    <property type="project" value="TreeGrafter"/>
</dbReference>
<dbReference type="GO" id="GO:0004413">
    <property type="term" value="F:homoserine kinase activity"/>
    <property type="evidence" value="ECO:0007669"/>
    <property type="project" value="TreeGrafter"/>
</dbReference>
<protein>
    <recommendedName>
        <fullName evidence="2">Aminoglycoside phosphotransferase domain-containing protein</fullName>
    </recommendedName>
</protein>
<dbReference type="InterPro" id="IPR002575">
    <property type="entry name" value="Aminoglycoside_PTrfase"/>
</dbReference>
<keyword evidence="4" id="KW-1185">Reference proteome</keyword>
<dbReference type="EMBL" id="LITU01000060">
    <property type="protein sequence ID" value="KOY15581.1"/>
    <property type="molecule type" value="Genomic_DNA"/>
</dbReference>
<dbReference type="Gene3D" id="3.30.200.20">
    <property type="entry name" value="Phosphorylase Kinase, domain 1"/>
    <property type="match status" value="1"/>
</dbReference>
<evidence type="ECO:0000313" key="4">
    <source>
        <dbReference type="Proteomes" id="UP000037688"/>
    </source>
</evidence>
<gene>
    <name evidence="3" type="ORF">AMS66_16265</name>
</gene>
<feature type="domain" description="Aminoglycoside phosphotransferase" evidence="2">
    <location>
        <begin position="33"/>
        <end position="237"/>
    </location>
</feature>
<dbReference type="PATRIC" id="fig|1705561.3.peg.3324"/>
<dbReference type="RefSeq" id="WP_053781795.1">
    <property type="nucleotide sequence ID" value="NZ_LITU01000060.1"/>
</dbReference>
<evidence type="ECO:0000256" key="1">
    <source>
        <dbReference type="ARBA" id="ARBA00038240"/>
    </source>
</evidence>
<comment type="similarity">
    <text evidence="1">Belongs to the pseudomonas-type ThrB family.</text>
</comment>
<reference evidence="3 4" key="1">
    <citation type="submission" date="2015-08" db="EMBL/GenBank/DDBJ databases">
        <title>Draft genome sequence of cellulolytic and xylanolytic Paenibacillus sp. A59, isolated from a decaying forest soil from Patagonia, Argentina.</title>
        <authorList>
            <person name="Ghio S."/>
            <person name="Caceres A.M."/>
            <person name="Talia P."/>
            <person name="Grasso D."/>
            <person name="Campos E."/>
        </authorList>
    </citation>
    <scope>NUCLEOTIDE SEQUENCE [LARGE SCALE GENOMIC DNA]</scope>
    <source>
        <strain evidence="3 4">A59</strain>
    </source>
</reference>
<dbReference type="InterPro" id="IPR050249">
    <property type="entry name" value="Pseudomonas-type_ThrB"/>
</dbReference>
<evidence type="ECO:0000259" key="2">
    <source>
        <dbReference type="Pfam" id="PF01636"/>
    </source>
</evidence>
<dbReference type="PANTHER" id="PTHR21064">
    <property type="entry name" value="AMINOGLYCOSIDE PHOSPHOTRANSFERASE DOMAIN-CONTAINING PROTEIN-RELATED"/>
    <property type="match status" value="1"/>
</dbReference>
<name>A0A0N0C4C2_9BACL</name>
<evidence type="ECO:0000313" key="3">
    <source>
        <dbReference type="EMBL" id="KOY15581.1"/>
    </source>
</evidence>
<dbReference type="AlphaFoldDB" id="A0A0N0C4C2"/>
<organism evidence="3 4">
    <name type="scientific">Paenibacillus xylanivorans</name>
    <dbReference type="NCBI Taxonomy" id="1705561"/>
    <lineage>
        <taxon>Bacteria</taxon>
        <taxon>Bacillati</taxon>
        <taxon>Bacillota</taxon>
        <taxon>Bacilli</taxon>
        <taxon>Bacillales</taxon>
        <taxon>Paenibacillaceae</taxon>
        <taxon>Paenibacillus</taxon>
    </lineage>
</organism>
<dbReference type="PANTHER" id="PTHR21064:SF6">
    <property type="entry name" value="AMINOGLYCOSIDE PHOSPHOTRANSFERASE DOMAIN-CONTAINING PROTEIN"/>
    <property type="match status" value="1"/>
</dbReference>
<dbReference type="Proteomes" id="UP000037688">
    <property type="component" value="Unassembled WGS sequence"/>
</dbReference>
<dbReference type="Gene3D" id="3.90.1200.10">
    <property type="match status" value="1"/>
</dbReference>
<sequence>MEKHVKELFTWEVLNKAAQKFNINQSSLKDLEGFQNFVYFGKSNETSVVLRVTHKSHRTEEEILSEIDFINYLSNNNVSVSNAIISINGKFVEQINNGEFYATSFEFSSGRKAKIAEESNLFYQRVGNYTGRTHKLSKKLNLTHDLNRKQWYEKELLINVKKYLPAELSYVIDKYEILKKELSRLPKNTDSYGIIHGDLNHGNYLNVDDDVVFIDFDEAEYSWFVSDIAIPLFYEIPIPWVVDGKRRLEITKRYYYNFMDGYVKENTIDNAWLKLIPDFISLRQFGVVSAIYRSYNFNNYSNWSDWDKEALKFYLNNIENDIPYIEMDFCR</sequence>
<accession>A0A0N0C4C2</accession>